<evidence type="ECO:0000256" key="9">
    <source>
        <dbReference type="ARBA" id="ARBA00023163"/>
    </source>
</evidence>
<evidence type="ECO:0000256" key="12">
    <source>
        <dbReference type="PROSITE-ProRule" id="PRU00203"/>
    </source>
</evidence>
<dbReference type="SUPFAM" id="SSF57933">
    <property type="entry name" value="TAZ domain"/>
    <property type="match status" value="1"/>
</dbReference>
<evidence type="ECO:0000256" key="5">
    <source>
        <dbReference type="ARBA" id="ARBA00022771"/>
    </source>
</evidence>
<keyword evidence="3" id="KW-0808">Transferase</keyword>
<feature type="region of interest" description="Disordered" evidence="13">
    <location>
        <begin position="1"/>
        <end position="30"/>
    </location>
</feature>
<keyword evidence="10" id="KW-0539">Nucleus</keyword>
<comment type="subcellular location">
    <subcellularLocation>
        <location evidence="1">Nucleus</location>
    </subcellularLocation>
</comment>
<dbReference type="PROSITE" id="PS50134">
    <property type="entry name" value="ZF_TAZ"/>
    <property type="match status" value="1"/>
</dbReference>
<keyword evidence="5 12" id="KW-0863">Zinc-finger</keyword>
<dbReference type="KEGG" id="dci:103508738"/>
<dbReference type="InterPro" id="IPR000197">
    <property type="entry name" value="Znf_TAZ"/>
</dbReference>
<dbReference type="GO" id="GO:0005667">
    <property type="term" value="C:transcription regulator complex"/>
    <property type="evidence" value="ECO:0007669"/>
    <property type="project" value="TreeGrafter"/>
</dbReference>
<evidence type="ECO:0000256" key="1">
    <source>
        <dbReference type="ARBA" id="ARBA00004123"/>
    </source>
</evidence>
<dbReference type="InterPro" id="IPR013178">
    <property type="entry name" value="Histone_AcTrfase_Rtt109/CBP"/>
</dbReference>
<evidence type="ECO:0000256" key="3">
    <source>
        <dbReference type="ARBA" id="ARBA00022679"/>
    </source>
</evidence>
<dbReference type="GO" id="GO:0008270">
    <property type="term" value="F:zinc ion binding"/>
    <property type="evidence" value="ECO:0007669"/>
    <property type="project" value="UniProtKB-KW"/>
</dbReference>
<evidence type="ECO:0000256" key="4">
    <source>
        <dbReference type="ARBA" id="ARBA00022723"/>
    </source>
</evidence>
<dbReference type="STRING" id="121845.A0A1S3D0G7"/>
<proteinExistence type="predicted"/>
<keyword evidence="4 12" id="KW-0479">Metal-binding</keyword>
<feature type="region of interest" description="Disordered" evidence="13">
    <location>
        <begin position="179"/>
        <end position="231"/>
    </location>
</feature>
<dbReference type="RefSeq" id="XP_008471533.1">
    <property type="nucleotide sequence ID" value="XM_008473311.2"/>
</dbReference>
<dbReference type="GO" id="GO:0004402">
    <property type="term" value="F:histone acetyltransferase activity"/>
    <property type="evidence" value="ECO:0007669"/>
    <property type="project" value="InterPro"/>
</dbReference>
<evidence type="ECO:0000256" key="7">
    <source>
        <dbReference type="ARBA" id="ARBA00022853"/>
    </source>
</evidence>
<dbReference type="InterPro" id="IPR035898">
    <property type="entry name" value="TAZ_dom_sf"/>
</dbReference>
<evidence type="ECO:0000256" key="8">
    <source>
        <dbReference type="ARBA" id="ARBA00023015"/>
    </source>
</evidence>
<name>A0A1S3D0G7_DIACI</name>
<dbReference type="PaxDb" id="121845-A0A1S3D0G7"/>
<dbReference type="GO" id="GO:0003713">
    <property type="term" value="F:transcription coactivator activity"/>
    <property type="evidence" value="ECO:0007669"/>
    <property type="project" value="TreeGrafter"/>
</dbReference>
<keyword evidence="7" id="KW-0156">Chromatin regulator</keyword>
<evidence type="ECO:0000313" key="15">
    <source>
        <dbReference type="Proteomes" id="UP000079169"/>
    </source>
</evidence>
<dbReference type="GO" id="GO:0031490">
    <property type="term" value="F:chromatin DNA binding"/>
    <property type="evidence" value="ECO:0007669"/>
    <property type="project" value="TreeGrafter"/>
</dbReference>
<feature type="zinc finger region" description="TAZ-type" evidence="12">
    <location>
        <begin position="27"/>
        <end position="114"/>
    </location>
</feature>
<keyword evidence="9" id="KW-0804">Transcription</keyword>
<dbReference type="PANTHER" id="PTHR13808:SF1">
    <property type="entry name" value="HISTONE ACETYLTRANSFERASE"/>
    <property type="match status" value="1"/>
</dbReference>
<organism evidence="15 16">
    <name type="scientific">Diaphorina citri</name>
    <name type="common">Asian citrus psyllid</name>
    <dbReference type="NCBI Taxonomy" id="121845"/>
    <lineage>
        <taxon>Eukaryota</taxon>
        <taxon>Metazoa</taxon>
        <taxon>Ecdysozoa</taxon>
        <taxon>Arthropoda</taxon>
        <taxon>Hexapoda</taxon>
        <taxon>Insecta</taxon>
        <taxon>Pterygota</taxon>
        <taxon>Neoptera</taxon>
        <taxon>Paraneoptera</taxon>
        <taxon>Hemiptera</taxon>
        <taxon>Sternorrhyncha</taxon>
        <taxon>Psylloidea</taxon>
        <taxon>Psyllidae</taxon>
        <taxon>Diaphorininae</taxon>
        <taxon>Diaphorina</taxon>
    </lineage>
</organism>
<evidence type="ECO:0000256" key="13">
    <source>
        <dbReference type="SAM" id="MobiDB-lite"/>
    </source>
</evidence>
<dbReference type="Proteomes" id="UP000079169">
    <property type="component" value="Unplaced"/>
</dbReference>
<accession>A0A1S3D0G7</accession>
<evidence type="ECO:0000256" key="10">
    <source>
        <dbReference type="ARBA" id="ARBA00023242"/>
    </source>
</evidence>
<keyword evidence="15" id="KW-1185">Reference proteome</keyword>
<dbReference type="SMART" id="SM00551">
    <property type="entry name" value="ZnF_TAZ"/>
    <property type="match status" value="1"/>
</dbReference>
<gene>
    <name evidence="16" type="primary">LOC103508738</name>
</gene>
<dbReference type="GO" id="GO:0005634">
    <property type="term" value="C:nucleus"/>
    <property type="evidence" value="ECO:0007669"/>
    <property type="project" value="UniProtKB-SubCell"/>
</dbReference>
<feature type="compositionally biased region" description="Gly residues" evidence="13">
    <location>
        <begin position="1"/>
        <end position="13"/>
    </location>
</feature>
<feature type="domain" description="TAZ-type" evidence="14">
    <location>
        <begin position="27"/>
        <end position="114"/>
    </location>
</feature>
<evidence type="ECO:0000259" key="14">
    <source>
        <dbReference type="PROSITE" id="PS50134"/>
    </source>
</evidence>
<dbReference type="AlphaFoldDB" id="A0A1S3D0G7"/>
<keyword evidence="6 12" id="KW-0862">Zinc</keyword>
<evidence type="ECO:0000313" key="16">
    <source>
        <dbReference type="RefSeq" id="XP_008471533.1"/>
    </source>
</evidence>
<evidence type="ECO:0000256" key="2">
    <source>
        <dbReference type="ARBA" id="ARBA00013184"/>
    </source>
</evidence>
<dbReference type="Pfam" id="PF02135">
    <property type="entry name" value="zf-TAZ"/>
    <property type="match status" value="1"/>
</dbReference>
<dbReference type="PANTHER" id="PTHR13808">
    <property type="entry name" value="CBP/P300-RELATED"/>
    <property type="match status" value="1"/>
</dbReference>
<keyword evidence="8" id="KW-0805">Transcription regulation</keyword>
<evidence type="ECO:0000256" key="6">
    <source>
        <dbReference type="ARBA" id="ARBA00022833"/>
    </source>
</evidence>
<evidence type="ECO:0000256" key="11">
    <source>
        <dbReference type="ARBA" id="ARBA00048017"/>
    </source>
</evidence>
<dbReference type="GO" id="GO:0000123">
    <property type="term" value="C:histone acetyltransferase complex"/>
    <property type="evidence" value="ECO:0007669"/>
    <property type="project" value="TreeGrafter"/>
</dbReference>
<feature type="compositionally biased region" description="Gly residues" evidence="13">
    <location>
        <begin position="192"/>
        <end position="207"/>
    </location>
</feature>
<comment type="catalytic activity">
    <reaction evidence="11">
        <text>L-lysyl-[protein] + acetyl-CoA = N(6)-acetyl-L-lysyl-[protein] + CoA + H(+)</text>
        <dbReference type="Rhea" id="RHEA:45948"/>
        <dbReference type="Rhea" id="RHEA-COMP:9752"/>
        <dbReference type="Rhea" id="RHEA-COMP:10731"/>
        <dbReference type="ChEBI" id="CHEBI:15378"/>
        <dbReference type="ChEBI" id="CHEBI:29969"/>
        <dbReference type="ChEBI" id="CHEBI:57287"/>
        <dbReference type="ChEBI" id="CHEBI:57288"/>
        <dbReference type="ChEBI" id="CHEBI:61930"/>
        <dbReference type="EC" id="2.3.1.48"/>
    </reaction>
</comment>
<dbReference type="Gene3D" id="1.20.1020.10">
    <property type="entry name" value="TAZ domain"/>
    <property type="match status" value="1"/>
</dbReference>
<dbReference type="GeneID" id="103508738"/>
<protein>
    <recommendedName>
        <fullName evidence="2">histone acetyltransferase</fullName>
        <ecNumber evidence="2">2.3.1.48</ecNumber>
    </recommendedName>
</protein>
<reference evidence="16" key="1">
    <citation type="submission" date="2025-08" db="UniProtKB">
        <authorList>
            <consortium name="RefSeq"/>
        </authorList>
    </citation>
    <scope>IDENTIFICATION</scope>
</reference>
<dbReference type="GO" id="GO:0045944">
    <property type="term" value="P:positive regulation of transcription by RNA polymerase II"/>
    <property type="evidence" value="ECO:0007669"/>
    <property type="project" value="TreeGrafter"/>
</dbReference>
<sequence length="231" mass="23737">MGGGVGVGPGGVAGSSQPQQATPTPGDPDKKKLIQQQLVLLLHAHQCQRRESQANGERRPCMLPHCKTMKNVLNHITTCQAYRSCSVSHCTSSRQIISHWKHCTRTDCPVCLPLKSRTPTNVLMQQNTPVTTATTTQPRPSPSDMRRACDALGIQCPAPGADLNTAPVTLQQVVGGAGVRPPANLTPPTSVGGAGGLGGVPQGGVQGPHGQSAGAPMTSVTGANQGLPGSG</sequence>
<dbReference type="EC" id="2.3.1.48" evidence="2"/>